<name>A0A834HHL5_RHOSS</name>
<evidence type="ECO:0000256" key="2">
    <source>
        <dbReference type="SAM" id="MobiDB-lite"/>
    </source>
</evidence>
<organism evidence="3 4">
    <name type="scientific">Rhododendron simsii</name>
    <name type="common">Sims's rhododendron</name>
    <dbReference type="NCBI Taxonomy" id="118357"/>
    <lineage>
        <taxon>Eukaryota</taxon>
        <taxon>Viridiplantae</taxon>
        <taxon>Streptophyta</taxon>
        <taxon>Embryophyta</taxon>
        <taxon>Tracheophyta</taxon>
        <taxon>Spermatophyta</taxon>
        <taxon>Magnoliopsida</taxon>
        <taxon>eudicotyledons</taxon>
        <taxon>Gunneridae</taxon>
        <taxon>Pentapetalae</taxon>
        <taxon>asterids</taxon>
        <taxon>Ericales</taxon>
        <taxon>Ericaceae</taxon>
        <taxon>Ericoideae</taxon>
        <taxon>Rhodoreae</taxon>
        <taxon>Rhododendron</taxon>
    </lineage>
</organism>
<sequence length="526" mass="57992">MRVACRFGFDQGVPKLFLPSGDVGDVWKRFLKSTFPAELRSMNTITLPGAKRMGGCTKLYREYWRDNLVKDPALALFGARSSYVKEEVLGRVKEHLKNVYIYIYIYIYIYGTLEKYVGSSVSLSGQDGEGLVERVRLSGKQTLKRPANGIVETAKGNEESSQAVQPGVAEEVVISTLDQHVAAHGGMDDIWGDEGVSSSRVPQPDVVEEVTKAPQMEVSETAAGGGLDVPLDSLEAIGTFDQNVAVHGVMNDILGDERGSSKGMAHPWKGKSLHHMRSSGDGGESLVQNSSSLKDETNEGGLRSSRRCTFVRLGNMSTFSRRLVLISFVSFVELLKDVSLPKASPKEFIYVYGGLAALGSYQLEVDWLYKRIDQMALLLDLPAWRDRLEKVSKEFEEVEATAARLRKMKKKLEGEIAERESASLGGFDMSSHAGQGLRMEDGMVGKPAIRLALRLPWCGGRDIGRQYLNGQSGEAIRRVIFSMAILVWNSAVLWQSTHARQVGQAPEGMINKPPIRLGLQFPERGD</sequence>
<dbReference type="AlphaFoldDB" id="A0A834HHL5"/>
<keyword evidence="4" id="KW-1185">Reference proteome</keyword>
<protein>
    <submittedName>
        <fullName evidence="3">Uncharacterized protein</fullName>
    </submittedName>
</protein>
<dbReference type="Proteomes" id="UP000626092">
    <property type="component" value="Unassembled WGS sequence"/>
</dbReference>
<proteinExistence type="predicted"/>
<comment type="caution">
    <text evidence="3">The sequence shown here is derived from an EMBL/GenBank/DDBJ whole genome shotgun (WGS) entry which is preliminary data.</text>
</comment>
<feature type="coiled-coil region" evidence="1">
    <location>
        <begin position="388"/>
        <end position="422"/>
    </location>
</feature>
<keyword evidence="1" id="KW-0175">Coiled coil</keyword>
<dbReference type="EMBL" id="WJXA01000001">
    <property type="protein sequence ID" value="KAF7154013.1"/>
    <property type="molecule type" value="Genomic_DNA"/>
</dbReference>
<evidence type="ECO:0000313" key="3">
    <source>
        <dbReference type="EMBL" id="KAF7154013.1"/>
    </source>
</evidence>
<evidence type="ECO:0000313" key="4">
    <source>
        <dbReference type="Proteomes" id="UP000626092"/>
    </source>
</evidence>
<evidence type="ECO:0000256" key="1">
    <source>
        <dbReference type="SAM" id="Coils"/>
    </source>
</evidence>
<accession>A0A834HHL5</accession>
<feature type="compositionally biased region" description="Basic residues" evidence="2">
    <location>
        <begin position="268"/>
        <end position="277"/>
    </location>
</feature>
<reference evidence="3" key="1">
    <citation type="submission" date="2019-11" db="EMBL/GenBank/DDBJ databases">
        <authorList>
            <person name="Liu Y."/>
            <person name="Hou J."/>
            <person name="Li T.-Q."/>
            <person name="Guan C.-H."/>
            <person name="Wu X."/>
            <person name="Wu H.-Z."/>
            <person name="Ling F."/>
            <person name="Zhang R."/>
            <person name="Shi X.-G."/>
            <person name="Ren J.-P."/>
            <person name="Chen E.-F."/>
            <person name="Sun J.-M."/>
        </authorList>
    </citation>
    <scope>NUCLEOTIDE SEQUENCE</scope>
    <source>
        <strain evidence="3">Adult_tree_wgs_1</strain>
        <tissue evidence="3">Leaves</tissue>
    </source>
</reference>
<dbReference type="OrthoDB" id="10457103at2759"/>
<feature type="region of interest" description="Disordered" evidence="2">
    <location>
        <begin position="258"/>
        <end position="301"/>
    </location>
</feature>
<gene>
    <name evidence="3" type="ORF">RHSIM_Rhsim01G0143900</name>
</gene>